<dbReference type="RefSeq" id="WP_184076058.1">
    <property type="nucleotide sequence ID" value="NZ_JACHDS010000001.1"/>
</dbReference>
<organism evidence="1 2">
    <name type="scientific">Nocardiopsis mwathae</name>
    <dbReference type="NCBI Taxonomy" id="1472723"/>
    <lineage>
        <taxon>Bacteria</taxon>
        <taxon>Bacillati</taxon>
        <taxon>Actinomycetota</taxon>
        <taxon>Actinomycetes</taxon>
        <taxon>Streptosporangiales</taxon>
        <taxon>Nocardiopsidaceae</taxon>
        <taxon>Nocardiopsis</taxon>
    </lineage>
</organism>
<dbReference type="AlphaFoldDB" id="A0A7X0D6K2"/>
<protein>
    <submittedName>
        <fullName evidence="1">Uncharacterized protein</fullName>
    </submittedName>
</protein>
<accession>A0A7X0D6K2</accession>
<evidence type="ECO:0000313" key="1">
    <source>
        <dbReference type="EMBL" id="MBB6172821.1"/>
    </source>
</evidence>
<keyword evidence="2" id="KW-1185">Reference proteome</keyword>
<comment type="caution">
    <text evidence="1">The sequence shown here is derived from an EMBL/GenBank/DDBJ whole genome shotgun (WGS) entry which is preliminary data.</text>
</comment>
<reference evidence="1 2" key="1">
    <citation type="submission" date="2020-08" db="EMBL/GenBank/DDBJ databases">
        <title>Sequencing the genomes of 1000 actinobacteria strains.</title>
        <authorList>
            <person name="Klenk H.-P."/>
        </authorList>
    </citation>
    <scope>NUCLEOTIDE SEQUENCE [LARGE SCALE GENOMIC DNA]</scope>
    <source>
        <strain evidence="1 2">DSM 46659</strain>
    </source>
</reference>
<evidence type="ECO:0000313" key="2">
    <source>
        <dbReference type="Proteomes" id="UP000546642"/>
    </source>
</evidence>
<dbReference type="EMBL" id="JACHDS010000001">
    <property type="protein sequence ID" value="MBB6172821.1"/>
    <property type="molecule type" value="Genomic_DNA"/>
</dbReference>
<sequence>MRPTTHEYDTELLHDGDVVSLGGMVYRGRTVLSPGPEMFVPLERWAQSVADQIGGPVSWRASSDGEVVREGTMYPPDAP</sequence>
<gene>
    <name evidence="1" type="ORF">HNR23_002881</name>
</gene>
<proteinExistence type="predicted"/>
<dbReference type="Proteomes" id="UP000546642">
    <property type="component" value="Unassembled WGS sequence"/>
</dbReference>
<name>A0A7X0D6K2_9ACTN</name>